<gene>
    <name evidence="5" type="primary">nahG</name>
    <name evidence="5" type="ORF">NCTC12391_02391</name>
</gene>
<evidence type="ECO:0000259" key="3">
    <source>
        <dbReference type="Pfam" id="PF00561"/>
    </source>
</evidence>
<dbReference type="PANTHER" id="PTHR13789:SF309">
    <property type="entry name" value="PUTATIVE (AFU_ORTHOLOGUE AFUA_6G14510)-RELATED"/>
    <property type="match status" value="1"/>
</dbReference>
<dbReference type="Proteomes" id="UP000386281">
    <property type="component" value="Unassembled WGS sequence"/>
</dbReference>
<dbReference type="InterPro" id="IPR002938">
    <property type="entry name" value="FAD-bd"/>
</dbReference>
<feature type="domain" description="AB hydrolase-1" evidence="3">
    <location>
        <begin position="417"/>
        <end position="650"/>
    </location>
</feature>
<dbReference type="Pfam" id="PF00561">
    <property type="entry name" value="Abhydrolase_1"/>
    <property type="match status" value="1"/>
</dbReference>
<dbReference type="Gene3D" id="3.40.50.1820">
    <property type="entry name" value="alpha/beta hydrolase"/>
    <property type="match status" value="1"/>
</dbReference>
<evidence type="ECO:0000256" key="1">
    <source>
        <dbReference type="ARBA" id="ARBA00023002"/>
    </source>
</evidence>
<dbReference type="InterPro" id="IPR050493">
    <property type="entry name" value="FAD-dep_Monooxygenase_BioMet"/>
</dbReference>
<evidence type="ECO:0000256" key="2">
    <source>
        <dbReference type="ARBA" id="ARBA00023033"/>
    </source>
</evidence>
<reference evidence="5 6" key="1">
    <citation type="submission" date="2019-02" db="EMBL/GenBank/DDBJ databases">
        <authorList>
            <consortium name="Pathogen Informatics"/>
        </authorList>
    </citation>
    <scope>NUCLEOTIDE SEQUENCE [LARGE SCALE GENOMIC DNA]</scope>
    <source>
        <strain evidence="5 6">3012STDY7078520</strain>
    </source>
</reference>
<dbReference type="RefSeq" id="WP_190247096.1">
    <property type="nucleotide sequence ID" value="NZ_CAACXN010000015.1"/>
</dbReference>
<name>A0A449D9L0_9MICO</name>
<dbReference type="PANTHER" id="PTHR13789">
    <property type="entry name" value="MONOOXYGENASE"/>
    <property type="match status" value="1"/>
</dbReference>
<keyword evidence="2" id="KW-0503">Monooxygenase</keyword>
<dbReference type="PRINTS" id="PR00420">
    <property type="entry name" value="RNGMNOXGNASE"/>
</dbReference>
<dbReference type="Pfam" id="PF01494">
    <property type="entry name" value="FAD_binding_3"/>
    <property type="match status" value="1"/>
</dbReference>
<feature type="domain" description="FAD-binding" evidence="4">
    <location>
        <begin position="3"/>
        <end position="322"/>
    </location>
</feature>
<proteinExistence type="predicted"/>
<dbReference type="InterPro" id="IPR036188">
    <property type="entry name" value="FAD/NAD-bd_sf"/>
</dbReference>
<dbReference type="InterPro" id="IPR029058">
    <property type="entry name" value="AB_hydrolase_fold"/>
</dbReference>
<evidence type="ECO:0000313" key="5">
    <source>
        <dbReference type="EMBL" id="VEW14245.1"/>
    </source>
</evidence>
<dbReference type="AlphaFoldDB" id="A0A449D9L0"/>
<accession>A0A449D9L0</accession>
<dbReference type="EMBL" id="CAACXN010000015">
    <property type="protein sequence ID" value="VEW14245.1"/>
    <property type="molecule type" value="Genomic_DNA"/>
</dbReference>
<dbReference type="GO" id="GO:0018658">
    <property type="term" value="F:salicylate 1-monooxygenase activity"/>
    <property type="evidence" value="ECO:0007669"/>
    <property type="project" value="UniProtKB-EC"/>
</dbReference>
<dbReference type="SUPFAM" id="SSF53474">
    <property type="entry name" value="alpha/beta-Hydrolases"/>
    <property type="match status" value="1"/>
</dbReference>
<evidence type="ECO:0000259" key="4">
    <source>
        <dbReference type="Pfam" id="PF01494"/>
    </source>
</evidence>
<protein>
    <submittedName>
        <fullName evidence="5">Salicylate hydroxylase</fullName>
        <ecNumber evidence="5">1.14.13.1</ecNumber>
    </submittedName>
</protein>
<keyword evidence="1 5" id="KW-0560">Oxidoreductase</keyword>
<dbReference type="EC" id="1.14.13.1" evidence="5"/>
<evidence type="ECO:0000313" key="6">
    <source>
        <dbReference type="Proteomes" id="UP000386281"/>
    </source>
</evidence>
<dbReference type="SUPFAM" id="SSF51905">
    <property type="entry name" value="FAD/NAD(P)-binding domain"/>
    <property type="match status" value="1"/>
</dbReference>
<dbReference type="Gene3D" id="3.50.50.60">
    <property type="entry name" value="FAD/NAD(P)-binding domain"/>
    <property type="match status" value="1"/>
</dbReference>
<sequence>MRIGIVGAGIGGLVAAAGLQADGHDVSIYERRPDAGAAGAGLTLFGNAIAALEVIGLGELVREVSSTALGRLRSGQRQPSGRWLVSLQPAESPSVRSLHRNDLHRVLVQRLEPETLHLAQTARTSADGLPVLSIDGHEERFDLVIAADGIHSVARARWGLDRGLRYAGYTAWRGVTTSTGHLSDEAGETWGRGARFGIVPLPDDRVYWFATRTTPPSGSDADVSDTLHCLFDSWHTPIKELIDGTPPQQILRHDIYDLAAFPATFVHRRGVLLGDAAHAMTPDLGQGAGQAIEDAATLTLLLRGANADDLDRILQQFDRLRHSRTHGLWRQSRLTGRVAQAASPLAVRLRDTGLRAAPSPLIAGAMTKLQQWKAPLDQTPAARKSRIKRSGQKGTDIVIESGATPVSVRVRGHGPGVVLVPGGMQTAADLDRLAAFLATTFTTITIDRRGRGASSNLSSLGGMDAEAEDVLNVAKTMNAHHLFGLSSGALIALKAAQIEPNHIDSVALYEPPLATSGYHEAFDWTDDVAQMLEADQKVAALTRMIEVVGDHWAVKLAPRVLLRLVAATALRWGRGADGERLETLLPTFRQDARIVREARAMLPAVPTINARTLLMSGDRAAESLIAALNVLERELPNARRIQLQGVGHLSAANGGNPQRIASTLKAFFKNTSAP</sequence>
<dbReference type="InterPro" id="IPR000073">
    <property type="entry name" value="AB_hydrolase_1"/>
</dbReference>
<dbReference type="GO" id="GO:0071949">
    <property type="term" value="F:FAD binding"/>
    <property type="evidence" value="ECO:0007669"/>
    <property type="project" value="InterPro"/>
</dbReference>
<organism evidence="5 6">
    <name type="scientific">Brevibacterium casei</name>
    <dbReference type="NCBI Taxonomy" id="33889"/>
    <lineage>
        <taxon>Bacteria</taxon>
        <taxon>Bacillati</taxon>
        <taxon>Actinomycetota</taxon>
        <taxon>Actinomycetes</taxon>
        <taxon>Micrococcales</taxon>
        <taxon>Brevibacteriaceae</taxon>
        <taxon>Brevibacterium</taxon>
    </lineage>
</organism>